<evidence type="ECO:0000313" key="30">
    <source>
        <dbReference type="EMBL" id="CAD7194516.1"/>
    </source>
</evidence>
<keyword evidence="9" id="KW-0479">Metal-binding</keyword>
<keyword evidence="11" id="KW-0677">Repeat</keyword>
<dbReference type="GO" id="GO:0070724">
    <property type="term" value="C:BMP receptor complex"/>
    <property type="evidence" value="ECO:0007669"/>
    <property type="project" value="TreeGrafter"/>
</dbReference>
<evidence type="ECO:0000259" key="29">
    <source>
        <dbReference type="PROSITE" id="PS51256"/>
    </source>
</evidence>
<dbReference type="InterPro" id="IPR000719">
    <property type="entry name" value="Prot_kinase_dom"/>
</dbReference>
<dbReference type="CDD" id="cd23600">
    <property type="entry name" value="TFP_LU_ECD_Sax"/>
    <property type="match status" value="1"/>
</dbReference>
<comment type="cofactor">
    <cofactor evidence="2">
        <name>Mg(2+)</name>
        <dbReference type="ChEBI" id="CHEBI:18420"/>
    </cofactor>
</comment>
<dbReference type="FunFam" id="3.30.200.20:FF:000064">
    <property type="entry name" value="Receptor protein serine/threonine kinase"/>
    <property type="match status" value="1"/>
</dbReference>
<dbReference type="InterPro" id="IPR000472">
    <property type="entry name" value="Activin_recp"/>
</dbReference>
<protein>
    <recommendedName>
        <fullName evidence="5">receptor protein serine/threonine kinase</fullName>
        <ecNumber evidence="5">2.7.11.30</ecNumber>
    </recommendedName>
</protein>
<keyword evidence="7" id="KW-0808">Transferase</keyword>
<keyword evidence="16" id="KW-0460">Magnesium</keyword>
<evidence type="ECO:0000256" key="3">
    <source>
        <dbReference type="ARBA" id="ARBA00004479"/>
    </source>
</evidence>
<evidence type="ECO:0000259" key="28">
    <source>
        <dbReference type="PROSITE" id="PS50268"/>
    </source>
</evidence>
<evidence type="ECO:0000256" key="4">
    <source>
        <dbReference type="ARBA" id="ARBA00009605"/>
    </source>
</evidence>
<feature type="transmembrane region" description="Helical" evidence="26">
    <location>
        <begin position="1270"/>
        <end position="1291"/>
    </location>
</feature>
<keyword evidence="8 26" id="KW-0812">Transmembrane</keyword>
<dbReference type="GO" id="GO:0005524">
    <property type="term" value="F:ATP binding"/>
    <property type="evidence" value="ECO:0007669"/>
    <property type="project" value="UniProtKB-UniRule"/>
</dbReference>
<feature type="domain" description="Cadherin" evidence="28">
    <location>
        <begin position="485"/>
        <end position="573"/>
    </location>
</feature>
<evidence type="ECO:0000256" key="7">
    <source>
        <dbReference type="ARBA" id="ARBA00022679"/>
    </source>
</evidence>
<evidence type="ECO:0000256" key="14">
    <source>
        <dbReference type="ARBA" id="ARBA00022837"/>
    </source>
</evidence>
<dbReference type="GO" id="GO:0004675">
    <property type="term" value="F:transmembrane receptor protein serine/threonine kinase activity"/>
    <property type="evidence" value="ECO:0007669"/>
    <property type="project" value="UniProtKB-EC"/>
</dbReference>
<evidence type="ECO:0000256" key="13">
    <source>
        <dbReference type="ARBA" id="ARBA00022777"/>
    </source>
</evidence>
<dbReference type="Gene3D" id="1.10.510.10">
    <property type="entry name" value="Transferase(Phosphotransferase) domain 1"/>
    <property type="match status" value="1"/>
</dbReference>
<keyword evidence="18 26" id="KW-0472">Membrane</keyword>
<evidence type="ECO:0000256" key="11">
    <source>
        <dbReference type="ARBA" id="ARBA00022737"/>
    </source>
</evidence>
<comment type="subcellular location">
    <subcellularLocation>
        <location evidence="3">Membrane</location>
        <topology evidence="3">Single-pass type I membrane protein</topology>
    </subcellularLocation>
</comment>
<dbReference type="PROSITE" id="PS00108">
    <property type="entry name" value="PROTEIN_KINASE_ST"/>
    <property type="match status" value="1"/>
</dbReference>
<name>A0A7R8VCU6_TIMDO</name>
<dbReference type="SUPFAM" id="SSF57302">
    <property type="entry name" value="Snake toxin-like"/>
    <property type="match status" value="1"/>
</dbReference>
<dbReference type="PROSITE" id="PS00232">
    <property type="entry name" value="CADHERIN_1"/>
    <property type="match status" value="1"/>
</dbReference>
<comment type="catalytic activity">
    <reaction evidence="22">
        <text>L-threonyl-[receptor-protein] + ATP = O-phospho-L-threonyl-[receptor-protein] + ADP + H(+)</text>
        <dbReference type="Rhea" id="RHEA:44880"/>
        <dbReference type="Rhea" id="RHEA-COMP:11024"/>
        <dbReference type="Rhea" id="RHEA-COMP:11025"/>
        <dbReference type="ChEBI" id="CHEBI:15378"/>
        <dbReference type="ChEBI" id="CHEBI:30013"/>
        <dbReference type="ChEBI" id="CHEBI:30616"/>
        <dbReference type="ChEBI" id="CHEBI:61977"/>
        <dbReference type="ChEBI" id="CHEBI:456216"/>
        <dbReference type="EC" id="2.7.11.30"/>
    </reaction>
</comment>
<reference evidence="30" key="1">
    <citation type="submission" date="2020-11" db="EMBL/GenBank/DDBJ databases">
        <authorList>
            <person name="Tran Van P."/>
        </authorList>
    </citation>
    <scope>NUCLEOTIDE SEQUENCE</scope>
</reference>
<evidence type="ECO:0000256" key="17">
    <source>
        <dbReference type="ARBA" id="ARBA00022989"/>
    </source>
</evidence>
<evidence type="ECO:0000256" key="23">
    <source>
        <dbReference type="PROSITE-ProRule" id="PRU00043"/>
    </source>
</evidence>
<evidence type="ECO:0000256" key="25">
    <source>
        <dbReference type="SAM" id="MobiDB-lite"/>
    </source>
</evidence>
<feature type="binding site" evidence="24">
    <location>
        <position position="1384"/>
    </location>
    <ligand>
        <name>ATP</name>
        <dbReference type="ChEBI" id="CHEBI:30616"/>
    </ligand>
</feature>
<dbReference type="PANTHER" id="PTHR23255">
    <property type="entry name" value="TRANSFORMING GROWTH FACTOR-BETA RECEPTOR TYPE I AND II"/>
    <property type="match status" value="1"/>
</dbReference>
<dbReference type="GO" id="GO:0005509">
    <property type="term" value="F:calcium ion binding"/>
    <property type="evidence" value="ECO:0007669"/>
    <property type="project" value="UniProtKB-UniRule"/>
</dbReference>
<dbReference type="SMART" id="SM00112">
    <property type="entry name" value="CA"/>
    <property type="match status" value="5"/>
</dbReference>
<accession>A0A7R8VCU6</accession>
<comment type="cofactor">
    <cofactor evidence="1">
        <name>Mn(2+)</name>
        <dbReference type="ChEBI" id="CHEBI:29035"/>
    </cofactor>
</comment>
<dbReference type="CDD" id="cd11304">
    <property type="entry name" value="Cadherin_repeat"/>
    <property type="match status" value="3"/>
</dbReference>
<evidence type="ECO:0000256" key="20">
    <source>
        <dbReference type="ARBA" id="ARBA00023180"/>
    </source>
</evidence>
<evidence type="ECO:0000256" key="10">
    <source>
        <dbReference type="ARBA" id="ARBA00022729"/>
    </source>
</evidence>
<dbReference type="PROSITE" id="PS50268">
    <property type="entry name" value="CADHERIN_2"/>
    <property type="match status" value="5"/>
</dbReference>
<feature type="domain" description="Cadherin" evidence="28">
    <location>
        <begin position="604"/>
        <end position="699"/>
    </location>
</feature>
<gene>
    <name evidence="30" type="ORF">TDIB3V08_LOCUS940</name>
</gene>
<dbReference type="PROSITE" id="PS51256">
    <property type="entry name" value="GS"/>
    <property type="match status" value="1"/>
</dbReference>
<evidence type="ECO:0000256" key="2">
    <source>
        <dbReference type="ARBA" id="ARBA00001946"/>
    </source>
</evidence>
<feature type="domain" description="Cadherin" evidence="28">
    <location>
        <begin position="206"/>
        <end position="329"/>
    </location>
</feature>
<dbReference type="EMBL" id="OA564503">
    <property type="protein sequence ID" value="CAD7194516.1"/>
    <property type="molecule type" value="Genomic_DNA"/>
</dbReference>
<evidence type="ECO:0000256" key="18">
    <source>
        <dbReference type="ARBA" id="ARBA00023136"/>
    </source>
</evidence>
<evidence type="ECO:0000256" key="24">
    <source>
        <dbReference type="PROSITE-ProRule" id="PRU10141"/>
    </source>
</evidence>
<feature type="domain" description="Cadherin" evidence="28">
    <location>
        <begin position="347"/>
        <end position="451"/>
    </location>
</feature>
<dbReference type="PROSITE" id="PS50011">
    <property type="entry name" value="PROTEIN_KINASE_DOM"/>
    <property type="match status" value="1"/>
</dbReference>
<dbReference type="InterPro" id="IPR045860">
    <property type="entry name" value="Snake_toxin-like_sf"/>
</dbReference>
<evidence type="ECO:0000256" key="6">
    <source>
        <dbReference type="ARBA" id="ARBA00022527"/>
    </source>
</evidence>
<evidence type="ECO:0000256" key="21">
    <source>
        <dbReference type="ARBA" id="ARBA00047681"/>
    </source>
</evidence>
<dbReference type="InterPro" id="IPR015919">
    <property type="entry name" value="Cadherin-like_sf"/>
</dbReference>
<evidence type="ECO:0000256" key="8">
    <source>
        <dbReference type="ARBA" id="ARBA00022692"/>
    </source>
</evidence>
<evidence type="ECO:0000256" key="26">
    <source>
        <dbReference type="SAM" id="Phobius"/>
    </source>
</evidence>
<feature type="domain" description="GS" evidence="29">
    <location>
        <begin position="1327"/>
        <end position="1356"/>
    </location>
</feature>
<keyword evidence="13" id="KW-0418">Kinase</keyword>
<dbReference type="InterPro" id="IPR003605">
    <property type="entry name" value="GS_dom"/>
</dbReference>
<keyword evidence="10" id="KW-0732">Signal</keyword>
<dbReference type="InterPro" id="IPR011009">
    <property type="entry name" value="Kinase-like_dom_sf"/>
</dbReference>
<dbReference type="InterPro" id="IPR000333">
    <property type="entry name" value="TGFB_receptor"/>
</dbReference>
<dbReference type="Gene3D" id="2.10.60.10">
    <property type="entry name" value="CD59"/>
    <property type="match status" value="1"/>
</dbReference>
<dbReference type="InterPro" id="IPR017441">
    <property type="entry name" value="Protein_kinase_ATP_BS"/>
</dbReference>
<evidence type="ECO:0000256" key="19">
    <source>
        <dbReference type="ARBA" id="ARBA00023170"/>
    </source>
</evidence>
<organism evidence="30">
    <name type="scientific">Timema douglasi</name>
    <name type="common">Walking stick</name>
    <dbReference type="NCBI Taxonomy" id="61478"/>
    <lineage>
        <taxon>Eukaryota</taxon>
        <taxon>Metazoa</taxon>
        <taxon>Ecdysozoa</taxon>
        <taxon>Arthropoda</taxon>
        <taxon>Hexapoda</taxon>
        <taxon>Insecta</taxon>
        <taxon>Pterygota</taxon>
        <taxon>Neoptera</taxon>
        <taxon>Polyneoptera</taxon>
        <taxon>Phasmatodea</taxon>
        <taxon>Timematodea</taxon>
        <taxon>Timematoidea</taxon>
        <taxon>Timematidae</taxon>
        <taxon>Timema</taxon>
    </lineage>
</organism>
<dbReference type="Pfam" id="PF01064">
    <property type="entry name" value="Activin_recp"/>
    <property type="match status" value="1"/>
</dbReference>
<dbReference type="SUPFAM" id="SSF49313">
    <property type="entry name" value="Cadherin-like"/>
    <property type="match status" value="5"/>
</dbReference>
<dbReference type="PANTHER" id="PTHR23255:SF72">
    <property type="entry name" value="RECEPTOR PROTEIN SERINE_THREONINE KINASE"/>
    <property type="match status" value="1"/>
</dbReference>
<evidence type="ECO:0000256" key="1">
    <source>
        <dbReference type="ARBA" id="ARBA00001936"/>
    </source>
</evidence>
<feature type="domain" description="Protein kinase" evidence="27">
    <location>
        <begin position="1357"/>
        <end position="1677"/>
    </location>
</feature>
<keyword evidence="12 24" id="KW-0547">Nucleotide-binding</keyword>
<keyword evidence="15 24" id="KW-0067">ATP-binding</keyword>
<dbReference type="PRINTS" id="PR00205">
    <property type="entry name" value="CADHERIN"/>
</dbReference>
<evidence type="ECO:0000256" key="22">
    <source>
        <dbReference type="ARBA" id="ARBA00048773"/>
    </source>
</evidence>
<feature type="domain" description="Cadherin" evidence="28">
    <location>
        <begin position="134"/>
        <end position="205"/>
    </location>
</feature>
<dbReference type="Gene3D" id="2.60.40.60">
    <property type="entry name" value="Cadherins"/>
    <property type="match status" value="6"/>
</dbReference>
<dbReference type="PROSITE" id="PS00107">
    <property type="entry name" value="PROTEIN_KINASE_ATP"/>
    <property type="match status" value="1"/>
</dbReference>
<dbReference type="InterPro" id="IPR008271">
    <property type="entry name" value="Ser/Thr_kinase_AS"/>
</dbReference>
<keyword evidence="19" id="KW-0675">Receptor</keyword>
<evidence type="ECO:0000256" key="16">
    <source>
        <dbReference type="ARBA" id="ARBA00022842"/>
    </source>
</evidence>
<comment type="catalytic activity">
    <reaction evidence="21">
        <text>L-seryl-[receptor-protein] + ATP = O-phospho-L-seryl-[receptor-protein] + ADP + H(+)</text>
        <dbReference type="Rhea" id="RHEA:18673"/>
        <dbReference type="Rhea" id="RHEA-COMP:11022"/>
        <dbReference type="Rhea" id="RHEA-COMP:11023"/>
        <dbReference type="ChEBI" id="CHEBI:15378"/>
        <dbReference type="ChEBI" id="CHEBI:29999"/>
        <dbReference type="ChEBI" id="CHEBI:30616"/>
        <dbReference type="ChEBI" id="CHEBI:83421"/>
        <dbReference type="ChEBI" id="CHEBI:456216"/>
        <dbReference type="EC" id="2.7.11.30"/>
    </reaction>
</comment>
<comment type="similarity">
    <text evidence="4">Belongs to the protein kinase superfamily. TKL Ser/Thr protein kinase family. TGFB receptor subfamily.</text>
</comment>
<keyword evidence="14 23" id="KW-0106">Calcium</keyword>
<dbReference type="CDD" id="cd14142">
    <property type="entry name" value="STKc_ACVR1_ALK1"/>
    <property type="match status" value="1"/>
</dbReference>
<sequence>MQQQAQELVPVHTALVEKHYSSPMASLVLTDSSKPTSDSQHLAVSCELSVSTKEAMGLLYLSKQSLGNEGGNNWLIVFLRDTLKQLGDVLTKPPLKLLAGYGLVVSTEDIVSRLRIRTGICTEVLMINIFPSSLEYSSTGNNEDKNRSWIIDNPVSGHVQTGPENIDCEYVHNMIYIITATDGVFNTSVQLNVTIIDVNDNWPIVQEVLNIISINETQENGTVILNMKNNSYDLDYSEPFHTLYYQMDFMIDDQLMHYFYLDIDTGNLLAVFTNPNIGFDLAYTNRTSFSLRVTIRDNFKERQIANSNINTNSSYTIYIKDVNNHRPVFQPVNGNLFETNTHVVEDSVVLSYFHATDADSDAPNNWIHYEILSITSVNGNNANPSDLFWIKDNEDNKTATIMAGKGLIDSYGNYSIIFYAEDRGEYPGPLNQTSDPYTIVIKGYNDHAPVFVFPNKSVDHLVLSKENSDTRGVMLYTEEIWLDNIQATDEDENDNIYKNGTAYYKILGSDVAKKYLNINMGSGRLSLIDTFDSLDVSMFNLTIQAYDGGPEPLSTNRTLKIYIKSGDLKEPYFETQIDTANFTENTTVIADYVPDSEYHTLPGVIDPDKDVNEVLGLTEEIYYYLFNSTNDGMEHFLVDKSTGILKVDPNNVLDRETYNNYIIGIVVTKKDTKPKYVETKSFLTVYIKVIDIKDTPPNFKEDIYSGGLLLGDKNGKTIFVVEATDYDEDDEITFTISSDIHFSDSSLNSWVQRPFLMTQSNQIDQVTRIATANGTLTNNFDLEDSNMKGHFTFEIKATDLGVCEASALPRNKYQFQLRFEKILALTINNKLCQYSTYRLKWLCSFWQLESFNTRIAANNFGRHYSHTIDNMAAVARHMEDEGGEKNNEEEFTRSFRGYQASALAPHTPGHRGPGQFLGRYLKSSNPLAPKGCMIRFRPDTQLLTSWTDTGGPRALHVSRVVTGAIYFHSQKRPCVLHFFSCVGEWDCTHCEWESNLPLLVRMSGGTHVPAHTLLTVRVSIGSLKQLTARMAKSRLTGLEPQGSGPVTQQPRSLDPKARNPPHCQRHHSSEIKLTAPQSPTHFWPPSRTRLLSPRACRDLKRPVGNGLDQLFSQDGNEPPDLQEPPEPGGEEANLHSKLLSAQISPQILNAISSPKRYRCHACDPPDCKMQEQCTGAYQCWKSRVRDSDGAVRVSRGCTTNLEQVPFYCSTFSSVQSTHPSHTKRHTGGQYAIVCCSGDFCNNGSFPELPPIVYKDGVPMDPNHGKYITRMTAAILGPVLALGLLGAVVILLMRRSHRKRLMAARTLTDPETFYTSDDLLRVTAAGDSTLREYMEHSLTSGSGSGLPLLIQRTLAKQIMLAECIGKGRYGEVWRGVWHGENVAVKIFFSRDEASWSRETEIYSTVLLRHENILGYIGSDMTSRNSCTQLWLVTHHHPLGSLYDHLNRATLNHHQTMKICLSAVNGLVHLHTEIFGTQGKPAIAHRDIKSKNILVKMNGSCVIADFGLAVTHIQATGELDVAANPRVGTKRYMAPEVLDETINTECFESYRRVDIYAFGLVLWEVCRRTLSNGIAEDYKPPFHDLVPNDPSFEDMKKVVCVDQQRPVLPNRWASNTVSRSHRKLFSVSLIRLKHQTLSGMAKLMKECWHHNPNVRLPALRIKKTLAKLASSDINVHLNLDF</sequence>
<dbReference type="Pfam" id="PF00069">
    <property type="entry name" value="Pkinase"/>
    <property type="match status" value="1"/>
</dbReference>
<dbReference type="GO" id="GO:0007156">
    <property type="term" value="P:homophilic cell adhesion via plasma membrane adhesion molecules"/>
    <property type="evidence" value="ECO:0007669"/>
    <property type="project" value="InterPro"/>
</dbReference>
<evidence type="ECO:0000256" key="15">
    <source>
        <dbReference type="ARBA" id="ARBA00022840"/>
    </source>
</evidence>
<evidence type="ECO:0000256" key="5">
    <source>
        <dbReference type="ARBA" id="ARBA00012401"/>
    </source>
</evidence>
<keyword evidence="17 26" id="KW-1133">Transmembrane helix</keyword>
<proteinExistence type="inferred from homology"/>
<dbReference type="SMART" id="SM00220">
    <property type="entry name" value="S_TKc"/>
    <property type="match status" value="1"/>
</dbReference>
<evidence type="ECO:0000259" key="27">
    <source>
        <dbReference type="PROSITE" id="PS50011"/>
    </source>
</evidence>
<dbReference type="EC" id="2.7.11.30" evidence="5"/>
<dbReference type="FunFam" id="1.10.510.10:FF:000018">
    <property type="entry name" value="Receptor protein serine/threonine kinase"/>
    <property type="match status" value="1"/>
</dbReference>
<dbReference type="InterPro" id="IPR020894">
    <property type="entry name" value="Cadherin_CS"/>
</dbReference>
<dbReference type="SMART" id="SM00467">
    <property type="entry name" value="GS"/>
    <property type="match status" value="1"/>
</dbReference>
<dbReference type="Gene3D" id="3.30.200.20">
    <property type="entry name" value="Phosphorylase Kinase, domain 1"/>
    <property type="match status" value="1"/>
</dbReference>
<dbReference type="GO" id="GO:0071363">
    <property type="term" value="P:cellular response to growth factor stimulus"/>
    <property type="evidence" value="ECO:0007669"/>
    <property type="project" value="TreeGrafter"/>
</dbReference>
<dbReference type="Pfam" id="PF08515">
    <property type="entry name" value="TGF_beta_GS"/>
    <property type="match status" value="1"/>
</dbReference>
<dbReference type="InterPro" id="IPR002126">
    <property type="entry name" value="Cadherin-like_dom"/>
</dbReference>
<feature type="region of interest" description="Disordered" evidence="25">
    <location>
        <begin position="1035"/>
        <end position="1132"/>
    </location>
</feature>
<keyword evidence="20" id="KW-0325">Glycoprotein</keyword>
<dbReference type="SUPFAM" id="SSF56112">
    <property type="entry name" value="Protein kinase-like (PK-like)"/>
    <property type="match status" value="1"/>
</dbReference>
<evidence type="ECO:0000256" key="12">
    <source>
        <dbReference type="ARBA" id="ARBA00022741"/>
    </source>
</evidence>
<keyword evidence="6" id="KW-0723">Serine/threonine-protein kinase</keyword>
<evidence type="ECO:0000256" key="9">
    <source>
        <dbReference type="ARBA" id="ARBA00022723"/>
    </source>
</evidence>